<dbReference type="CDD" id="cd07938">
    <property type="entry name" value="DRE_TIM_HMGL"/>
    <property type="match status" value="1"/>
</dbReference>
<dbReference type="PANTHER" id="PTHR42738">
    <property type="entry name" value="HYDROXYMETHYLGLUTARYL-COA LYASE"/>
    <property type="match status" value="1"/>
</dbReference>
<dbReference type="InterPro" id="IPR043594">
    <property type="entry name" value="HMGL"/>
</dbReference>
<organism evidence="8 9">
    <name type="scientific">Ridgeia piscesae</name>
    <name type="common">Tubeworm</name>
    <dbReference type="NCBI Taxonomy" id="27915"/>
    <lineage>
        <taxon>Eukaryota</taxon>
        <taxon>Metazoa</taxon>
        <taxon>Spiralia</taxon>
        <taxon>Lophotrochozoa</taxon>
        <taxon>Annelida</taxon>
        <taxon>Polychaeta</taxon>
        <taxon>Sedentaria</taxon>
        <taxon>Canalipalpata</taxon>
        <taxon>Sabellida</taxon>
        <taxon>Siboglinidae</taxon>
        <taxon>Ridgeia</taxon>
    </lineage>
</organism>
<comment type="pathway">
    <text evidence="1">Metabolic intermediate metabolism; (S)-3-hydroxy-3-methylglutaryl-CoA degradation; acetoacetate from (S)-3-hydroxy-3-methylglutaryl-CoA: step 1/1.</text>
</comment>
<dbReference type="PROSITE" id="PS01062">
    <property type="entry name" value="HMG_COA_LYASE"/>
    <property type="match status" value="1"/>
</dbReference>
<evidence type="ECO:0000313" key="8">
    <source>
        <dbReference type="EMBL" id="KAK2169283.1"/>
    </source>
</evidence>
<comment type="caution">
    <text evidence="8">The sequence shown here is derived from an EMBL/GenBank/DDBJ whole genome shotgun (WGS) entry which is preliminary data.</text>
</comment>
<dbReference type="NCBIfam" id="NF004283">
    <property type="entry name" value="PRK05692.1"/>
    <property type="match status" value="1"/>
</dbReference>
<evidence type="ECO:0000256" key="2">
    <source>
        <dbReference type="ARBA" id="ARBA00009405"/>
    </source>
</evidence>
<evidence type="ECO:0000256" key="3">
    <source>
        <dbReference type="ARBA" id="ARBA00012910"/>
    </source>
</evidence>
<feature type="domain" description="Pyruvate carboxyltransferase" evidence="7">
    <location>
        <begin position="38"/>
        <end position="305"/>
    </location>
</feature>
<dbReference type="InterPro" id="IPR000138">
    <property type="entry name" value="HMG_CoA_lyase_AS"/>
</dbReference>
<keyword evidence="4" id="KW-0479">Metal-binding</keyword>
<gene>
    <name evidence="8" type="ORF">NP493_1197g00065</name>
</gene>
<dbReference type="AlphaFoldDB" id="A0AAD9NI13"/>
<name>A0AAD9NI13_RIDPI</name>
<dbReference type="GO" id="GO:0006552">
    <property type="term" value="P:L-leucine catabolic process"/>
    <property type="evidence" value="ECO:0007669"/>
    <property type="project" value="TreeGrafter"/>
</dbReference>
<sequence>MSIIVGSSLKNSWKLIARRLTSNRNISSVTIAGLPSYVRVVEVGPRDGLQNEKKIVPTAAKVEFVNRLSECGFSQIEVTSFVSPKWVPQMADQAELMSKIMKHNGVVYSALTPNMKGFQTAIAAGTQEVAVFGAASETFSRKNTNCSIEEGLQRAHDILLAAKEANVRVRGYISCTVGCPYEGNVDPVRVAQIAKTLYDMGCYEISLADTIGVATPGAIKKMLAEVVKLVPADKLGIHCHDTYGQAIANIFAALQMGVTAVDSSVAGLGGCPYAKGASGNVSTEDVVYLLHGLGIKTGINIDKVISTGHFISDVLQRSTQSKVGQAKAKSNL</sequence>
<dbReference type="Proteomes" id="UP001209878">
    <property type="component" value="Unassembled WGS sequence"/>
</dbReference>
<reference evidence="8" key="1">
    <citation type="journal article" date="2023" name="Mol. Biol. Evol.">
        <title>Third-Generation Sequencing Reveals the Adaptive Role of the Epigenome in Three Deep-Sea Polychaetes.</title>
        <authorList>
            <person name="Perez M."/>
            <person name="Aroh O."/>
            <person name="Sun Y."/>
            <person name="Lan Y."/>
            <person name="Juniper S.K."/>
            <person name="Young C.R."/>
            <person name="Angers B."/>
            <person name="Qian P.Y."/>
        </authorList>
    </citation>
    <scope>NUCLEOTIDE SEQUENCE</scope>
    <source>
        <strain evidence="8">R07B-5</strain>
    </source>
</reference>
<dbReference type="GO" id="GO:0046951">
    <property type="term" value="P:ketone body biosynthetic process"/>
    <property type="evidence" value="ECO:0007669"/>
    <property type="project" value="TreeGrafter"/>
</dbReference>
<comment type="catalytic activity">
    <reaction evidence="6">
        <text>(3S)-3-hydroxy-3-methylglutaryl-CoA = acetoacetate + acetyl-CoA</text>
        <dbReference type="Rhea" id="RHEA:24404"/>
        <dbReference type="ChEBI" id="CHEBI:13705"/>
        <dbReference type="ChEBI" id="CHEBI:43074"/>
        <dbReference type="ChEBI" id="CHEBI:57288"/>
        <dbReference type="EC" id="4.1.3.4"/>
    </reaction>
</comment>
<dbReference type="Gene3D" id="3.20.20.70">
    <property type="entry name" value="Aldolase class I"/>
    <property type="match status" value="1"/>
</dbReference>
<accession>A0AAD9NI13</accession>
<dbReference type="Pfam" id="PF00682">
    <property type="entry name" value="HMGL-like"/>
    <property type="match status" value="1"/>
</dbReference>
<protein>
    <recommendedName>
        <fullName evidence="3">hydroxymethylglutaryl-CoA lyase</fullName>
        <ecNumber evidence="3">4.1.3.4</ecNumber>
    </recommendedName>
</protein>
<dbReference type="InterPro" id="IPR013785">
    <property type="entry name" value="Aldolase_TIM"/>
</dbReference>
<evidence type="ECO:0000256" key="6">
    <source>
        <dbReference type="ARBA" id="ARBA00049877"/>
    </source>
</evidence>
<proteinExistence type="inferred from homology"/>
<dbReference type="EMBL" id="JAODUO010001194">
    <property type="protein sequence ID" value="KAK2169283.1"/>
    <property type="molecule type" value="Genomic_DNA"/>
</dbReference>
<dbReference type="GO" id="GO:0004419">
    <property type="term" value="F:hydroxymethylglutaryl-CoA lyase activity"/>
    <property type="evidence" value="ECO:0007669"/>
    <property type="project" value="UniProtKB-EC"/>
</dbReference>
<dbReference type="GO" id="GO:0046872">
    <property type="term" value="F:metal ion binding"/>
    <property type="evidence" value="ECO:0007669"/>
    <property type="project" value="UniProtKB-KW"/>
</dbReference>
<evidence type="ECO:0000259" key="7">
    <source>
        <dbReference type="PROSITE" id="PS50991"/>
    </source>
</evidence>
<keyword evidence="9" id="KW-1185">Reference proteome</keyword>
<evidence type="ECO:0000256" key="1">
    <source>
        <dbReference type="ARBA" id="ARBA00005143"/>
    </source>
</evidence>
<dbReference type="PROSITE" id="PS50991">
    <property type="entry name" value="PYR_CT"/>
    <property type="match status" value="1"/>
</dbReference>
<evidence type="ECO:0000256" key="4">
    <source>
        <dbReference type="ARBA" id="ARBA00022723"/>
    </source>
</evidence>
<dbReference type="SUPFAM" id="SSF51569">
    <property type="entry name" value="Aldolase"/>
    <property type="match status" value="1"/>
</dbReference>
<dbReference type="InterPro" id="IPR000891">
    <property type="entry name" value="PYR_CT"/>
</dbReference>
<comment type="similarity">
    <text evidence="2">Belongs to the HMG-CoA lyase family.</text>
</comment>
<evidence type="ECO:0000256" key="5">
    <source>
        <dbReference type="ARBA" id="ARBA00023239"/>
    </source>
</evidence>
<evidence type="ECO:0000313" key="9">
    <source>
        <dbReference type="Proteomes" id="UP001209878"/>
    </source>
</evidence>
<dbReference type="PANTHER" id="PTHR42738:SF7">
    <property type="entry name" value="HYDROXYMETHYLGLUTARYL-COA LYASE"/>
    <property type="match status" value="1"/>
</dbReference>
<dbReference type="FunFam" id="3.20.20.70:FF:000201">
    <property type="entry name" value="Hydroxymethylglutaryl-CoA lyase"/>
    <property type="match status" value="1"/>
</dbReference>
<keyword evidence="5" id="KW-0456">Lyase</keyword>
<dbReference type="EC" id="4.1.3.4" evidence="3"/>